<sequence>MDFFERAHVPRKSSSKMEKKTDEAVKRQLKQMMHAYKKGNNQGIRNSSELKPKYDLIDTISTGDFSEFSVNKDADNIMDTATSSASDDLQSTTNENNSSKSNTPETDERSQEDSLEDLAEYCEDFNDLSTLSVDVSASNSFGNSSAVIECSDSIVSEDSIINSLQTSTSSGTDVSDDEEFDADGALASKILENLGKKDNACKKRRMPMEKIVLELKKQVEKQKNSKYEENKKQKKTKKPKQETRNSSTEYFQEEEFSSENESSRQNQIVKQLDNDIIIKETKKNKKQLHQRVDLSDDSFNNDSSDSVSTTFSSPFISISADDMSSQSLSDLLGGYVHPTIRNLHTDKQNIIPTRYTSSMFPADTMILQDVIDDEISSLIPEVDEELAIEDLNLDTDTQELIDESNAFNDIIPSDDMMETDPVEDMTADTIHNDDTTIEDEEVAPIKLYNGKDKYILVMKHPAELHVHGKLQVADINGRVEIFGYKLNYDSVEVYAPYCQFAQCLKTLENPHPVNPDLHSELTLAGISVTEANEIVSSIEENSAVIILSKLNNRKLDFVDNNFNAVDIFSKRGDTTPRFLKKAAERLGCSFYLRPPKRSFEGTGKSTFVRHYVNTLLSVGPVLVIDLDPGQAEMLHIGIINTMDNAKRYLSAVSDLITSCRANERFRELPWIVNTMGLCNHMGLKFMTYIILQIEPTFLFQIHSKVPKKRFDVELDPVTITQLYEDYSNERSFQNVQSPHSLKYLFVIARHEENSLAKGGSVGSGLQPRDERYLNILAYFG</sequence>
<proteinExistence type="inferred from homology"/>
<dbReference type="STRING" id="104452.A0A0L7KUE6"/>
<feature type="compositionally biased region" description="Polar residues" evidence="2">
    <location>
        <begin position="79"/>
        <end position="90"/>
    </location>
</feature>
<feature type="compositionally biased region" description="Low complexity" evidence="2">
    <location>
        <begin position="297"/>
        <end position="306"/>
    </location>
</feature>
<dbReference type="Proteomes" id="UP000037510">
    <property type="component" value="Unassembled WGS sequence"/>
</dbReference>
<evidence type="ECO:0000313" key="5">
    <source>
        <dbReference type="Proteomes" id="UP000037510"/>
    </source>
</evidence>
<name>A0A0L7KUE6_OPEBR</name>
<dbReference type="AlphaFoldDB" id="A0A0L7KUE6"/>
<dbReference type="InterPro" id="IPR057573">
    <property type="entry name" value="NOL9_N"/>
</dbReference>
<feature type="compositionally biased region" description="Basic and acidic residues" evidence="2">
    <location>
        <begin position="15"/>
        <end position="25"/>
    </location>
</feature>
<dbReference type="PANTHER" id="PTHR12755">
    <property type="entry name" value="CLEAVAGE/POLYADENYLATION FACTOR IA SUBUNIT CLP1P"/>
    <property type="match status" value="1"/>
</dbReference>
<feature type="compositionally biased region" description="Low complexity" evidence="2">
    <location>
        <begin position="91"/>
        <end position="104"/>
    </location>
</feature>
<dbReference type="Gene3D" id="3.40.50.300">
    <property type="entry name" value="P-loop containing nucleotide triphosphate hydrolases"/>
    <property type="match status" value="2"/>
</dbReference>
<feature type="compositionally biased region" description="Basic and acidic residues" evidence="2">
    <location>
        <begin position="222"/>
        <end position="231"/>
    </location>
</feature>
<feature type="domain" description="NOL9 N-terminal" evidence="3">
    <location>
        <begin position="445"/>
        <end position="591"/>
    </location>
</feature>
<evidence type="ECO:0000259" key="3">
    <source>
        <dbReference type="Pfam" id="PF24419"/>
    </source>
</evidence>
<comment type="caution">
    <text evidence="4">The sequence shown here is derived from an EMBL/GenBank/DDBJ whole genome shotgun (WGS) entry which is preliminary data.</text>
</comment>
<dbReference type="GO" id="GO:0051731">
    <property type="term" value="F:polynucleotide 5'-hydroxyl-kinase activity"/>
    <property type="evidence" value="ECO:0007669"/>
    <property type="project" value="InterPro"/>
</dbReference>
<feature type="region of interest" description="Disordered" evidence="2">
    <location>
        <begin position="79"/>
        <end position="114"/>
    </location>
</feature>
<keyword evidence="4" id="KW-0808">Transferase</keyword>
<dbReference type="InterPro" id="IPR045116">
    <property type="entry name" value="Clp1/Grc3"/>
</dbReference>
<reference evidence="4 5" key="1">
    <citation type="journal article" date="2015" name="Genome Biol. Evol.">
        <title>The genome of winter moth (Operophtera brumata) provides a genomic perspective on sexual dimorphism and phenology.</title>
        <authorList>
            <person name="Derks M.F."/>
            <person name="Smit S."/>
            <person name="Salis L."/>
            <person name="Schijlen E."/>
            <person name="Bossers A."/>
            <person name="Mateman C."/>
            <person name="Pijl A.S."/>
            <person name="de Ridder D."/>
            <person name="Groenen M.A."/>
            <person name="Visser M.E."/>
            <person name="Megens H.J."/>
        </authorList>
    </citation>
    <scope>NUCLEOTIDE SEQUENCE [LARGE SCALE GENOMIC DNA]</scope>
    <source>
        <strain evidence="4">WM2013NL</strain>
        <tissue evidence="4">Head and thorax</tissue>
    </source>
</reference>
<evidence type="ECO:0000313" key="4">
    <source>
        <dbReference type="EMBL" id="KOB66730.1"/>
    </source>
</evidence>
<dbReference type="GO" id="GO:0005634">
    <property type="term" value="C:nucleus"/>
    <property type="evidence" value="ECO:0007669"/>
    <property type="project" value="TreeGrafter"/>
</dbReference>
<dbReference type="PANTHER" id="PTHR12755:SF3">
    <property type="entry name" value="POLYNUCLEOTIDE 5'-HYDROXYL-KINASE NOL9"/>
    <property type="match status" value="1"/>
</dbReference>
<dbReference type="GO" id="GO:0000448">
    <property type="term" value="P:cleavage in ITS2 between 5.8S rRNA and LSU-rRNA of tricistronic rRNA transcript (SSU-rRNA, 5.8S rRNA, LSU-rRNA)"/>
    <property type="evidence" value="ECO:0007669"/>
    <property type="project" value="TreeGrafter"/>
</dbReference>
<dbReference type="Pfam" id="PF24419">
    <property type="entry name" value="Cupin_NOL9"/>
    <property type="match status" value="1"/>
</dbReference>
<keyword evidence="5" id="KW-1185">Reference proteome</keyword>
<organism evidence="4 5">
    <name type="scientific">Operophtera brumata</name>
    <name type="common">Winter moth</name>
    <name type="synonym">Phalaena brumata</name>
    <dbReference type="NCBI Taxonomy" id="104452"/>
    <lineage>
        <taxon>Eukaryota</taxon>
        <taxon>Metazoa</taxon>
        <taxon>Ecdysozoa</taxon>
        <taxon>Arthropoda</taxon>
        <taxon>Hexapoda</taxon>
        <taxon>Insecta</taxon>
        <taxon>Pterygota</taxon>
        <taxon>Neoptera</taxon>
        <taxon>Endopterygota</taxon>
        <taxon>Lepidoptera</taxon>
        <taxon>Glossata</taxon>
        <taxon>Ditrysia</taxon>
        <taxon>Geometroidea</taxon>
        <taxon>Geometridae</taxon>
        <taxon>Larentiinae</taxon>
        <taxon>Operophtera</taxon>
    </lineage>
</organism>
<evidence type="ECO:0000256" key="1">
    <source>
        <dbReference type="ARBA" id="ARBA00011003"/>
    </source>
</evidence>
<dbReference type="EMBL" id="JTDY01005700">
    <property type="protein sequence ID" value="KOB66730.1"/>
    <property type="molecule type" value="Genomic_DNA"/>
</dbReference>
<protein>
    <submittedName>
        <fullName evidence="4">Polynucleotide 5'-hydroxyl-kinase NOL9</fullName>
    </submittedName>
</protein>
<evidence type="ECO:0000256" key="2">
    <source>
        <dbReference type="SAM" id="MobiDB-lite"/>
    </source>
</evidence>
<feature type="non-terminal residue" evidence="4">
    <location>
        <position position="780"/>
    </location>
</feature>
<accession>A0A0L7KUE6</accession>
<gene>
    <name evidence="4" type="ORF">OBRU01_20831</name>
</gene>
<keyword evidence="4" id="KW-0418">Kinase</keyword>
<comment type="similarity">
    <text evidence="1">Belongs to the Clp1 family. NOL9/GRC3 subfamily.</text>
</comment>
<feature type="region of interest" description="Disordered" evidence="2">
    <location>
        <begin position="222"/>
        <end position="267"/>
    </location>
</feature>
<feature type="region of interest" description="Disordered" evidence="2">
    <location>
        <begin position="1"/>
        <end position="25"/>
    </location>
</feature>
<feature type="region of interest" description="Disordered" evidence="2">
    <location>
        <begin position="283"/>
        <end position="306"/>
    </location>
</feature>
<dbReference type="InterPro" id="IPR027417">
    <property type="entry name" value="P-loop_NTPase"/>
</dbReference>